<comment type="caution">
    <text evidence="5">The sequence shown here is derived from an EMBL/GenBank/DDBJ whole genome shotgun (WGS) entry which is preliminary data.</text>
</comment>
<evidence type="ECO:0000256" key="3">
    <source>
        <dbReference type="ARBA" id="ARBA00022842"/>
    </source>
</evidence>
<protein>
    <recommendedName>
        <fullName evidence="4">HpcH/HpaI aldolase/citrate lyase domain-containing protein</fullName>
    </recommendedName>
</protein>
<dbReference type="GO" id="GO:0000287">
    <property type="term" value="F:magnesium ion binding"/>
    <property type="evidence" value="ECO:0007669"/>
    <property type="project" value="TreeGrafter"/>
</dbReference>
<dbReference type="InterPro" id="IPR040442">
    <property type="entry name" value="Pyrv_kinase-like_dom_sf"/>
</dbReference>
<dbReference type="AlphaFoldDB" id="X0WC54"/>
<evidence type="ECO:0000256" key="1">
    <source>
        <dbReference type="ARBA" id="ARBA00001946"/>
    </source>
</evidence>
<dbReference type="GO" id="GO:0003824">
    <property type="term" value="F:catalytic activity"/>
    <property type="evidence" value="ECO:0007669"/>
    <property type="project" value="InterPro"/>
</dbReference>
<sequence>MDLLRSLVFVPGIRENMVEKAHALTADVVVLDLEDSVPPAEKAQAREIVRRAIPSLKAAGQTVHVRVNPVSSDMTRDDLATVVCAELSGIALPKAESAQDIRDVDVLIREQELEHDVKPGSLALIPAIESALGVLNCERICRASSRLAAITLGADDYTADLGVHRTRDGRELDYARQVMVVCARATDIIA</sequence>
<comment type="cofactor">
    <cofactor evidence="1">
        <name>Mg(2+)</name>
        <dbReference type="ChEBI" id="CHEBI:18420"/>
    </cofactor>
</comment>
<dbReference type="InterPro" id="IPR015813">
    <property type="entry name" value="Pyrv/PenolPyrv_kinase-like_dom"/>
</dbReference>
<dbReference type="Pfam" id="PF03328">
    <property type="entry name" value="HpcH_HpaI"/>
    <property type="match status" value="1"/>
</dbReference>
<reference evidence="5" key="1">
    <citation type="journal article" date="2014" name="Front. Microbiol.">
        <title>High frequency of phylogenetically diverse reductive dehalogenase-homologous genes in deep subseafloor sedimentary metagenomes.</title>
        <authorList>
            <person name="Kawai M."/>
            <person name="Futagami T."/>
            <person name="Toyoda A."/>
            <person name="Takaki Y."/>
            <person name="Nishi S."/>
            <person name="Hori S."/>
            <person name="Arai W."/>
            <person name="Tsubouchi T."/>
            <person name="Morono Y."/>
            <person name="Uchiyama I."/>
            <person name="Ito T."/>
            <person name="Fujiyama A."/>
            <person name="Inagaki F."/>
            <person name="Takami H."/>
        </authorList>
    </citation>
    <scope>NUCLEOTIDE SEQUENCE</scope>
    <source>
        <strain evidence="5">Expedition CK06-06</strain>
    </source>
</reference>
<keyword evidence="3" id="KW-0460">Magnesium</keyword>
<dbReference type="SUPFAM" id="SSF51621">
    <property type="entry name" value="Phosphoenolpyruvate/pyruvate domain"/>
    <property type="match status" value="1"/>
</dbReference>
<gene>
    <name evidence="5" type="ORF">S01H1_39092</name>
</gene>
<name>X0WC54_9ZZZZ</name>
<accession>X0WC54</accession>
<dbReference type="PANTHER" id="PTHR32308">
    <property type="entry name" value="LYASE BETA SUBUNIT, PUTATIVE (AFU_ORTHOLOGUE AFUA_4G13030)-RELATED"/>
    <property type="match status" value="1"/>
</dbReference>
<feature type="domain" description="HpcH/HpaI aldolase/citrate lyase" evidence="4">
    <location>
        <begin position="5"/>
        <end position="188"/>
    </location>
</feature>
<dbReference type="InterPro" id="IPR005000">
    <property type="entry name" value="Aldolase/citrate-lyase_domain"/>
</dbReference>
<evidence type="ECO:0000259" key="4">
    <source>
        <dbReference type="Pfam" id="PF03328"/>
    </source>
</evidence>
<dbReference type="GO" id="GO:0006107">
    <property type="term" value="P:oxaloacetate metabolic process"/>
    <property type="evidence" value="ECO:0007669"/>
    <property type="project" value="TreeGrafter"/>
</dbReference>
<organism evidence="5">
    <name type="scientific">marine sediment metagenome</name>
    <dbReference type="NCBI Taxonomy" id="412755"/>
    <lineage>
        <taxon>unclassified sequences</taxon>
        <taxon>metagenomes</taxon>
        <taxon>ecological metagenomes</taxon>
    </lineage>
</organism>
<evidence type="ECO:0000313" key="5">
    <source>
        <dbReference type="EMBL" id="GAG10261.1"/>
    </source>
</evidence>
<dbReference type="Gene3D" id="3.20.20.60">
    <property type="entry name" value="Phosphoenolpyruvate-binding domains"/>
    <property type="match status" value="1"/>
</dbReference>
<dbReference type="PANTHER" id="PTHR32308:SF0">
    <property type="entry name" value="HPCH_HPAI ALDOLASE_CITRATE LYASE DOMAIN-CONTAINING PROTEIN"/>
    <property type="match status" value="1"/>
</dbReference>
<evidence type="ECO:0000256" key="2">
    <source>
        <dbReference type="ARBA" id="ARBA00022723"/>
    </source>
</evidence>
<proteinExistence type="predicted"/>
<keyword evidence="2" id="KW-0479">Metal-binding</keyword>
<feature type="non-terminal residue" evidence="5">
    <location>
        <position position="190"/>
    </location>
</feature>
<dbReference type="EMBL" id="BARS01024640">
    <property type="protein sequence ID" value="GAG10261.1"/>
    <property type="molecule type" value="Genomic_DNA"/>
</dbReference>